<gene>
    <name evidence="1" type="ORF">GAYE_SCF00G1627</name>
</gene>
<evidence type="ECO:0008006" key="3">
    <source>
        <dbReference type="Google" id="ProtNLM"/>
    </source>
</evidence>
<proteinExistence type="predicted"/>
<accession>A0AAV9I8W0</accession>
<protein>
    <recommendedName>
        <fullName evidence="3">Reverse transcriptase domain-containing protein</fullName>
    </recommendedName>
</protein>
<evidence type="ECO:0000313" key="2">
    <source>
        <dbReference type="Proteomes" id="UP001300502"/>
    </source>
</evidence>
<comment type="caution">
    <text evidence="1">The sequence shown here is derived from an EMBL/GenBank/DDBJ whole genome shotgun (WGS) entry which is preliminary data.</text>
</comment>
<dbReference type="Proteomes" id="UP001300502">
    <property type="component" value="Unassembled WGS sequence"/>
</dbReference>
<name>A0AAV9I8W0_9RHOD</name>
<keyword evidence="2" id="KW-1185">Reference proteome</keyword>
<evidence type="ECO:0000313" key="1">
    <source>
        <dbReference type="EMBL" id="KAK4523731.1"/>
    </source>
</evidence>
<dbReference type="AlphaFoldDB" id="A0AAV9I8W0"/>
<reference evidence="1 2" key="1">
    <citation type="submission" date="2022-07" db="EMBL/GenBank/DDBJ databases">
        <title>Genome-wide signatures of adaptation to extreme environments.</title>
        <authorList>
            <person name="Cho C.H."/>
            <person name="Yoon H.S."/>
        </authorList>
    </citation>
    <scope>NUCLEOTIDE SEQUENCE [LARGE SCALE GENOMIC DNA]</scope>
    <source>
        <strain evidence="1 2">108.79 E11</strain>
    </source>
</reference>
<sequence length="125" mass="14388">MECIQQPWIPPDALFRKLESLGTEGGCLELYCGLYQEQDWMILHLVFCSIWSSIINGTSAENRLSGLMFADDVVLLDRSWIVWKPSCAKRQWQLQGKDIPVVEEYLHLRIDLNTSLTAEGFILQL</sequence>
<dbReference type="EMBL" id="JANCYU010000020">
    <property type="protein sequence ID" value="KAK4523731.1"/>
    <property type="molecule type" value="Genomic_DNA"/>
</dbReference>
<organism evidence="1 2">
    <name type="scientific">Galdieria yellowstonensis</name>
    <dbReference type="NCBI Taxonomy" id="3028027"/>
    <lineage>
        <taxon>Eukaryota</taxon>
        <taxon>Rhodophyta</taxon>
        <taxon>Bangiophyceae</taxon>
        <taxon>Galdieriales</taxon>
        <taxon>Galdieriaceae</taxon>
        <taxon>Galdieria</taxon>
    </lineage>
</organism>